<sequence length="63" mass="7602">MKEFSIERMKKLEEHDAYVRWLVKDLKRRNPSTSLEEIMKIVFNTIMEDRHMLAAYNSLETGK</sequence>
<gene>
    <name evidence="1" type="ORF">M3202_19770</name>
</gene>
<organism evidence="1 2">
    <name type="scientific">Halalkalibacter oceani</name>
    <dbReference type="NCBI Taxonomy" id="1653776"/>
    <lineage>
        <taxon>Bacteria</taxon>
        <taxon>Bacillati</taxon>
        <taxon>Bacillota</taxon>
        <taxon>Bacilli</taxon>
        <taxon>Bacillales</taxon>
        <taxon>Bacillaceae</taxon>
        <taxon>Halalkalibacter</taxon>
    </lineage>
</organism>
<accession>A0A9X2IQX2</accession>
<keyword evidence="2" id="KW-1185">Reference proteome</keyword>
<comment type="caution">
    <text evidence="1">The sequence shown here is derived from an EMBL/GenBank/DDBJ whole genome shotgun (WGS) entry which is preliminary data.</text>
</comment>
<evidence type="ECO:0000313" key="2">
    <source>
        <dbReference type="Proteomes" id="UP001139179"/>
    </source>
</evidence>
<dbReference type="EMBL" id="JAMBOL010000033">
    <property type="protein sequence ID" value="MCM3716286.1"/>
    <property type="molecule type" value="Genomic_DNA"/>
</dbReference>
<dbReference type="AlphaFoldDB" id="A0A9X2IQX2"/>
<dbReference type="Proteomes" id="UP001139179">
    <property type="component" value="Unassembled WGS sequence"/>
</dbReference>
<reference evidence="1" key="1">
    <citation type="submission" date="2022-05" db="EMBL/GenBank/DDBJ databases">
        <title>Comparative Genomics of Spacecraft Associated Microbes.</title>
        <authorList>
            <person name="Tran M.T."/>
            <person name="Wright A."/>
            <person name="Seuylemezian A."/>
            <person name="Eisen J."/>
            <person name="Coil D."/>
        </authorList>
    </citation>
    <scope>NUCLEOTIDE SEQUENCE</scope>
    <source>
        <strain evidence="1">214.1.1</strain>
    </source>
</reference>
<protein>
    <submittedName>
        <fullName evidence="1">Uncharacterized protein</fullName>
    </submittedName>
</protein>
<proteinExistence type="predicted"/>
<name>A0A9X2IQX2_9BACI</name>
<evidence type="ECO:0000313" key="1">
    <source>
        <dbReference type="EMBL" id="MCM3716286.1"/>
    </source>
</evidence>
<dbReference type="RefSeq" id="WP_251224957.1">
    <property type="nucleotide sequence ID" value="NZ_JAMBOL010000033.1"/>
</dbReference>